<accession>A0A1F6ET30</accession>
<gene>
    <name evidence="1" type="ORF">A3B35_02960</name>
</gene>
<dbReference type="EMBL" id="MFMC01000041">
    <property type="protein sequence ID" value="OGG76745.1"/>
    <property type="molecule type" value="Genomic_DNA"/>
</dbReference>
<evidence type="ECO:0000313" key="2">
    <source>
        <dbReference type="Proteomes" id="UP000177215"/>
    </source>
</evidence>
<sequence length="137" mass="15728">MKGSETPEARRDNFGSDVRNLLPGLVKNVQQIIESNESFSPDIKQRLFVALNVTEDEVISNIIENSTRYSYLKDSEKKIKYFLIYRLMGETIHVLQTVSSTAEKNAFLKLLTYLKPVLTEEEKAGSQAWAEKRKKLD</sequence>
<dbReference type="Proteomes" id="UP000177215">
    <property type="component" value="Unassembled WGS sequence"/>
</dbReference>
<organism evidence="1 2">
    <name type="scientific">Candidatus Kaiserbacteria bacterium RIFCSPLOWO2_01_FULL_54_24</name>
    <dbReference type="NCBI Taxonomy" id="1798515"/>
    <lineage>
        <taxon>Bacteria</taxon>
        <taxon>Candidatus Kaiseribacteriota</taxon>
    </lineage>
</organism>
<evidence type="ECO:0000313" key="1">
    <source>
        <dbReference type="EMBL" id="OGG76745.1"/>
    </source>
</evidence>
<dbReference type="AlphaFoldDB" id="A0A1F6ET30"/>
<dbReference type="STRING" id="1798515.A3B35_02960"/>
<protein>
    <submittedName>
        <fullName evidence="1">Uncharacterized protein</fullName>
    </submittedName>
</protein>
<comment type="caution">
    <text evidence="1">The sequence shown here is derived from an EMBL/GenBank/DDBJ whole genome shotgun (WGS) entry which is preliminary data.</text>
</comment>
<name>A0A1F6ET30_9BACT</name>
<reference evidence="1 2" key="1">
    <citation type="journal article" date="2016" name="Nat. Commun.">
        <title>Thousands of microbial genomes shed light on interconnected biogeochemical processes in an aquifer system.</title>
        <authorList>
            <person name="Anantharaman K."/>
            <person name="Brown C.T."/>
            <person name="Hug L.A."/>
            <person name="Sharon I."/>
            <person name="Castelle C.J."/>
            <person name="Probst A.J."/>
            <person name="Thomas B.C."/>
            <person name="Singh A."/>
            <person name="Wilkins M.J."/>
            <person name="Karaoz U."/>
            <person name="Brodie E.L."/>
            <person name="Williams K.H."/>
            <person name="Hubbard S.S."/>
            <person name="Banfield J.F."/>
        </authorList>
    </citation>
    <scope>NUCLEOTIDE SEQUENCE [LARGE SCALE GENOMIC DNA]</scope>
</reference>
<proteinExistence type="predicted"/>